<dbReference type="EMBL" id="NAFI01000187">
    <property type="protein sequence ID" value="OSJ03203.1"/>
    <property type="molecule type" value="Genomic_DNA"/>
</dbReference>
<dbReference type="RefSeq" id="WP_085361840.1">
    <property type="nucleotide sequence ID" value="NZ_NAFD01000192.1"/>
</dbReference>
<evidence type="ECO:0008006" key="3">
    <source>
        <dbReference type="Google" id="ProtNLM"/>
    </source>
</evidence>
<sequence length="321" mass="37133">MPDVLSKVAPKNNALKIARVGLYIDSVEISTVKWPHADLMSIVQANSGSLIPGAIQDRVNPKIVRRHLLKINQPSRLCIETLQRYKAYDPKLSIYRFHLAMDVISIYDGITREEVIEVFATLFHLRYRRGSDELHDEDGTIYSVRVKGRKSRPYRNTAYYTTRPSKITGEIDAIHFEIRLERKRSVQAAGINDPADILSIDWNEFVAKYLATKDIRAILEKITRRGIRLTCADYPDEDPAYIERRVRGLNRRLGLQHASIFPRYHPKQFERVKHWDCLDIEQDRNWASADVRCDDKVGELRCLLPPSKSVKAMGPIIRERL</sequence>
<accession>A0A1X3GYC1</accession>
<name>A0A1X3GYC1_9BRAD</name>
<evidence type="ECO:0000313" key="1">
    <source>
        <dbReference type="EMBL" id="OSJ03203.1"/>
    </source>
</evidence>
<gene>
    <name evidence="1" type="ORF">BSZ18_32200</name>
</gene>
<dbReference type="AlphaFoldDB" id="A0A1X3GYC1"/>
<proteinExistence type="predicted"/>
<evidence type="ECO:0000313" key="2">
    <source>
        <dbReference type="Proteomes" id="UP000193553"/>
    </source>
</evidence>
<reference evidence="1 2" key="1">
    <citation type="submission" date="2017-03" db="EMBL/GenBank/DDBJ databases">
        <title>Whole genome sequences of fourteen strains of Bradyrhizobium canariense and one strain of Bradyrhizobium japonicum isolated from Lupinus (Papilionoideae: Genisteae) species in Algeria.</title>
        <authorList>
            <person name="Crovadore J."/>
            <person name="Chekireb D."/>
            <person name="Brachmann A."/>
            <person name="Chablais R."/>
            <person name="Cochard B."/>
            <person name="Lefort F."/>
        </authorList>
    </citation>
    <scope>NUCLEOTIDE SEQUENCE [LARGE SCALE GENOMIC DNA]</scope>
    <source>
        <strain evidence="1 2">UBMA195</strain>
    </source>
</reference>
<dbReference type="OrthoDB" id="9960655at2"/>
<comment type="caution">
    <text evidence="1">The sequence shown here is derived from an EMBL/GenBank/DDBJ whole genome shotgun (WGS) entry which is preliminary data.</text>
</comment>
<dbReference type="Proteomes" id="UP000193553">
    <property type="component" value="Unassembled WGS sequence"/>
</dbReference>
<organism evidence="1 2">
    <name type="scientific">Bradyrhizobium canariense</name>
    <dbReference type="NCBI Taxonomy" id="255045"/>
    <lineage>
        <taxon>Bacteria</taxon>
        <taxon>Pseudomonadati</taxon>
        <taxon>Pseudomonadota</taxon>
        <taxon>Alphaproteobacteria</taxon>
        <taxon>Hyphomicrobiales</taxon>
        <taxon>Nitrobacteraceae</taxon>
        <taxon>Bradyrhizobium</taxon>
    </lineage>
</organism>
<protein>
    <recommendedName>
        <fullName evidence="3">Replication-associated protein G2P N-terminal domain-containing protein</fullName>
    </recommendedName>
</protein>